<dbReference type="EMBL" id="MU072163">
    <property type="protein sequence ID" value="KAF5825704.1"/>
    <property type="molecule type" value="Genomic_DNA"/>
</dbReference>
<dbReference type="Proteomes" id="UP000815325">
    <property type="component" value="Unassembled WGS sequence"/>
</dbReference>
<protein>
    <recommendedName>
        <fullName evidence="4">Encoded protein</fullName>
    </recommendedName>
</protein>
<feature type="region of interest" description="Disordered" evidence="1">
    <location>
        <begin position="58"/>
        <end position="85"/>
    </location>
</feature>
<sequence>MPTCSSCMAFEHVRHMRNAIRACFLVHGASPPIKSTIITHISPAWPWCVHAKYARPSARAPSSTAHQPPPAALPPHGGGCPASGAVDAMLTGSALGHRT</sequence>
<reference evidence="2" key="1">
    <citation type="submission" date="2017-08" db="EMBL/GenBank/DDBJ databases">
        <authorList>
            <person name="Polle J.E."/>
            <person name="Barry K."/>
            <person name="Cushman J."/>
            <person name="Schmutz J."/>
            <person name="Tran D."/>
            <person name="Hathwaick L.T."/>
            <person name="Yim W.C."/>
            <person name="Jenkins J."/>
            <person name="Mckie-Krisberg Z.M."/>
            <person name="Prochnik S."/>
            <person name="Lindquist E."/>
            <person name="Dockter R.B."/>
            <person name="Adam C."/>
            <person name="Molina H."/>
            <person name="Bunkerborg J."/>
            <person name="Jin E."/>
            <person name="Buchheim M."/>
            <person name="Magnuson J."/>
        </authorList>
    </citation>
    <scope>NUCLEOTIDE SEQUENCE</scope>
    <source>
        <strain evidence="2">CCAP 19/18</strain>
    </source>
</reference>
<gene>
    <name evidence="2" type="ORF">DUNSADRAFT_7493</name>
</gene>
<evidence type="ECO:0008006" key="4">
    <source>
        <dbReference type="Google" id="ProtNLM"/>
    </source>
</evidence>
<name>A0ABQ7FTA6_DUNSA</name>
<evidence type="ECO:0000313" key="3">
    <source>
        <dbReference type="Proteomes" id="UP000815325"/>
    </source>
</evidence>
<evidence type="ECO:0000256" key="1">
    <source>
        <dbReference type="SAM" id="MobiDB-lite"/>
    </source>
</evidence>
<comment type="caution">
    <text evidence="2">The sequence shown here is derived from an EMBL/GenBank/DDBJ whole genome shotgun (WGS) entry which is preliminary data.</text>
</comment>
<proteinExistence type="predicted"/>
<organism evidence="2 3">
    <name type="scientific">Dunaliella salina</name>
    <name type="common">Green alga</name>
    <name type="synonym">Protococcus salinus</name>
    <dbReference type="NCBI Taxonomy" id="3046"/>
    <lineage>
        <taxon>Eukaryota</taxon>
        <taxon>Viridiplantae</taxon>
        <taxon>Chlorophyta</taxon>
        <taxon>core chlorophytes</taxon>
        <taxon>Chlorophyceae</taxon>
        <taxon>CS clade</taxon>
        <taxon>Chlamydomonadales</taxon>
        <taxon>Dunaliellaceae</taxon>
        <taxon>Dunaliella</taxon>
    </lineage>
</organism>
<evidence type="ECO:0000313" key="2">
    <source>
        <dbReference type="EMBL" id="KAF5825704.1"/>
    </source>
</evidence>
<accession>A0ABQ7FTA6</accession>
<keyword evidence="3" id="KW-1185">Reference proteome</keyword>